<evidence type="ECO:0000313" key="3">
    <source>
        <dbReference type="Proteomes" id="UP001187682"/>
    </source>
</evidence>
<feature type="region of interest" description="Disordered" evidence="1">
    <location>
        <begin position="723"/>
        <end position="816"/>
    </location>
</feature>
<feature type="compositionally biased region" description="Basic and acidic residues" evidence="1">
    <location>
        <begin position="208"/>
        <end position="222"/>
    </location>
</feature>
<feature type="region of interest" description="Disordered" evidence="1">
    <location>
        <begin position="65"/>
        <end position="343"/>
    </location>
</feature>
<dbReference type="AlphaFoldDB" id="A0AAE8SR73"/>
<feature type="region of interest" description="Disordered" evidence="1">
    <location>
        <begin position="1015"/>
        <end position="1034"/>
    </location>
</feature>
<feature type="compositionally biased region" description="Basic and acidic residues" evidence="1">
    <location>
        <begin position="551"/>
        <end position="569"/>
    </location>
</feature>
<sequence>MSASAMISPTFQDPPAVMVPPLYYGNDPNVDAFGNRRLFKKHKILPRPDRDRVLAASSFAYDAWPEDSRRNSRLIGAERPSNGIDIGNDYENENGNDNYNGNNGSPPQISSSHALRHQARPIQQGPELPPTPPGPSRKSSSSPSALPPTSTWVPSPTDTDRSVSGRSPVTPPNQQSPPTPDVTPPHRVAQPRAVRALLSDRTPPKSTSDSRSESFKTAREEPYTSEDETERHLAYSALPSARTSQSTVRHVGKDVGTQTSDHEPNGQKRAREPTNLDATPPSKIRPVTFDGEWRMNTGDTEVVQEWDDNLQRHVRVRKSRPYPDPKKPSPREESEAGLLDVTLVTPTNATKTVRAMRLYVQSEKPSSSSSVPGSGRKEKVTSSPPTSPSTTDARRFSGLSVNSVSTVVEAVVVDPVVPQRRRTLRHVKKQTALRDSNSDFSPGSSARASTSTVQETSPRSNPPRRPTDGRYNGRASAASFHSIPNAKARKEMWNQGAIPVVVIPDRNSSRKPIEPILRSTSSRRSRRSASLTSAPLSNVSTSREPASPSDRLSRHDIGPSDAHGADVRTIDYPPAVPQRTSSLSAPTSRNVSRAGSLTAESLKAHTALMEAETLKRALSKIERAGNNPEVGGGDEERHEEREGLTLQLPEVIVQLAAPSEDEIIAHRLSMDRHGDPLFGRRLSSLDTPFSMASMDTCGTAHEVAEALAINIYAHQNTSVVMVDHGSSKPSQASEKGMSKESQAEGAYTHTEQPQPTITTTAPDSDEPSTPAQRQYPGDDADYSPLRNPRSPPEPPAEPPAIKFIPATPSGATPAHERQNLMGNYFDEIESKHKRSLSLVRRALSRRRYSESASSPSRPTFLRTLSLSRGVRKVTEPFSREPSREKGEPGAPYPTADDAPADEHMLHPFWQPAYSDQDSDSESSSSTEDEDFDYDGQYERVYRYPPVDNRPRRNLSQRLKRTFAVLPLGDDRNPQVYHTGAPSTERRTIQRTASGNLRVVRRRSSLEEGNDDHVYSVRPYTAPEHPGRAPSFWRGYRRGGDQGGVAPKEEGKRGFLPTLGSKIGDIPRRLSERKRQKRTMELRRKISGPKEVRDGVGDVIRRASYRG</sequence>
<feature type="region of interest" description="Disordered" evidence="1">
    <location>
        <begin position="359"/>
        <end position="398"/>
    </location>
</feature>
<comment type="caution">
    <text evidence="2">The sequence shown here is derived from an EMBL/GenBank/DDBJ whole genome shotgun (WGS) entry which is preliminary data.</text>
</comment>
<feature type="compositionally biased region" description="Low complexity" evidence="1">
    <location>
        <begin position="136"/>
        <end position="151"/>
    </location>
</feature>
<evidence type="ECO:0000256" key="1">
    <source>
        <dbReference type="SAM" id="MobiDB-lite"/>
    </source>
</evidence>
<name>A0AAE8SR73_9PEZI</name>
<proteinExistence type="predicted"/>
<feature type="region of interest" description="Disordered" evidence="1">
    <location>
        <begin position="845"/>
        <end position="954"/>
    </location>
</feature>
<feature type="region of interest" description="Disordered" evidence="1">
    <location>
        <begin position="423"/>
        <end position="480"/>
    </location>
</feature>
<feature type="compositionally biased region" description="Low complexity" evidence="1">
    <location>
        <begin position="381"/>
        <end position="391"/>
    </location>
</feature>
<feature type="compositionally biased region" description="Pro residues" evidence="1">
    <location>
        <begin position="169"/>
        <end position="183"/>
    </location>
</feature>
<keyword evidence="3" id="KW-1185">Reference proteome</keyword>
<feature type="compositionally biased region" description="Basic and acidic residues" evidence="1">
    <location>
        <begin position="321"/>
        <end position="334"/>
    </location>
</feature>
<feature type="region of interest" description="Disordered" evidence="1">
    <location>
        <begin position="1040"/>
        <end position="1079"/>
    </location>
</feature>
<evidence type="ECO:0000313" key="2">
    <source>
        <dbReference type="EMBL" id="SPN97269.1"/>
    </source>
</evidence>
<feature type="compositionally biased region" description="Low complexity" evidence="1">
    <location>
        <begin position="95"/>
        <end position="104"/>
    </location>
</feature>
<feature type="compositionally biased region" description="Polar residues" evidence="1">
    <location>
        <begin position="578"/>
        <end position="594"/>
    </location>
</feature>
<accession>A0AAE8SR73</accession>
<feature type="compositionally biased region" description="Polar residues" evidence="1">
    <location>
        <begin position="535"/>
        <end position="544"/>
    </location>
</feature>
<feature type="compositionally biased region" description="Polar residues" evidence="1">
    <location>
        <begin position="749"/>
        <end position="772"/>
    </location>
</feature>
<feature type="compositionally biased region" description="Polar residues" evidence="1">
    <location>
        <begin position="433"/>
        <end position="456"/>
    </location>
</feature>
<feature type="region of interest" description="Disordered" evidence="1">
    <location>
        <begin position="510"/>
        <end position="594"/>
    </location>
</feature>
<reference evidence="2" key="1">
    <citation type="submission" date="2018-03" db="EMBL/GenBank/DDBJ databases">
        <authorList>
            <person name="Guldener U."/>
        </authorList>
    </citation>
    <scope>NUCLEOTIDE SEQUENCE</scope>
</reference>
<organism evidence="2 3">
    <name type="scientific">Cephalotrichum gorgonifer</name>
    <dbReference type="NCBI Taxonomy" id="2041049"/>
    <lineage>
        <taxon>Eukaryota</taxon>
        <taxon>Fungi</taxon>
        <taxon>Dikarya</taxon>
        <taxon>Ascomycota</taxon>
        <taxon>Pezizomycotina</taxon>
        <taxon>Sordariomycetes</taxon>
        <taxon>Hypocreomycetidae</taxon>
        <taxon>Microascales</taxon>
        <taxon>Microascaceae</taxon>
        <taxon>Cephalotrichum</taxon>
    </lineage>
</organism>
<dbReference type="EMBL" id="ONZQ02000001">
    <property type="protein sequence ID" value="SPN97269.1"/>
    <property type="molecule type" value="Genomic_DNA"/>
</dbReference>
<gene>
    <name evidence="2" type="ORF">DNG_00783</name>
</gene>
<protein>
    <submittedName>
        <fullName evidence="2">Uncharacterized protein</fullName>
    </submittedName>
</protein>
<feature type="compositionally biased region" description="Pro residues" evidence="1">
    <location>
        <begin position="789"/>
        <end position="798"/>
    </location>
</feature>
<feature type="compositionally biased region" description="Acidic residues" evidence="1">
    <location>
        <begin position="916"/>
        <end position="935"/>
    </location>
</feature>
<feature type="compositionally biased region" description="Basic and acidic residues" evidence="1">
    <location>
        <begin position="260"/>
        <end position="274"/>
    </location>
</feature>
<dbReference type="Proteomes" id="UP001187682">
    <property type="component" value="Unassembled WGS sequence"/>
</dbReference>
<feature type="compositionally biased region" description="Low complexity" evidence="1">
    <location>
        <begin position="362"/>
        <end position="374"/>
    </location>
</feature>
<feature type="compositionally biased region" description="Basic and acidic residues" evidence="1">
    <location>
        <begin position="872"/>
        <end position="887"/>
    </location>
</feature>
<feature type="compositionally biased region" description="Low complexity" evidence="1">
    <location>
        <begin position="888"/>
        <end position="897"/>
    </location>
</feature>